<protein>
    <recommendedName>
        <fullName evidence="4">Phosphate-selective porin O and P</fullName>
    </recommendedName>
</protein>
<dbReference type="InterPro" id="IPR023614">
    <property type="entry name" value="Porin_dom_sf"/>
</dbReference>
<evidence type="ECO:0008006" key="4">
    <source>
        <dbReference type="Google" id="ProtNLM"/>
    </source>
</evidence>
<evidence type="ECO:0000313" key="3">
    <source>
        <dbReference type="Proteomes" id="UP000184041"/>
    </source>
</evidence>
<gene>
    <name evidence="2" type="ORF">SAMN05443144_105232</name>
</gene>
<accession>A0A1M4Z333</accession>
<dbReference type="AlphaFoldDB" id="A0A1M4Z333"/>
<organism evidence="2 3">
    <name type="scientific">Fodinibius roseus</name>
    <dbReference type="NCBI Taxonomy" id="1194090"/>
    <lineage>
        <taxon>Bacteria</taxon>
        <taxon>Pseudomonadati</taxon>
        <taxon>Balneolota</taxon>
        <taxon>Balneolia</taxon>
        <taxon>Balneolales</taxon>
        <taxon>Balneolaceae</taxon>
        <taxon>Fodinibius</taxon>
    </lineage>
</organism>
<dbReference type="EMBL" id="FQUS01000005">
    <property type="protein sequence ID" value="SHF12420.1"/>
    <property type="molecule type" value="Genomic_DNA"/>
</dbReference>
<dbReference type="Gene3D" id="2.40.160.10">
    <property type="entry name" value="Porin"/>
    <property type="match status" value="1"/>
</dbReference>
<feature type="chain" id="PRO_5012138094" description="Phosphate-selective porin O and P" evidence="1">
    <location>
        <begin position="23"/>
        <end position="419"/>
    </location>
</feature>
<dbReference type="SUPFAM" id="SSF56935">
    <property type="entry name" value="Porins"/>
    <property type="match status" value="1"/>
</dbReference>
<evidence type="ECO:0000256" key="1">
    <source>
        <dbReference type="SAM" id="SignalP"/>
    </source>
</evidence>
<dbReference type="STRING" id="1194090.SAMN05443144_105232"/>
<dbReference type="RefSeq" id="WP_139240216.1">
    <property type="nucleotide sequence ID" value="NZ_FQUS01000005.1"/>
</dbReference>
<name>A0A1M4Z333_9BACT</name>
<evidence type="ECO:0000313" key="2">
    <source>
        <dbReference type="EMBL" id="SHF12420.1"/>
    </source>
</evidence>
<keyword evidence="3" id="KW-1185">Reference proteome</keyword>
<dbReference type="OrthoDB" id="106501at2"/>
<dbReference type="Proteomes" id="UP000184041">
    <property type="component" value="Unassembled WGS sequence"/>
</dbReference>
<sequence>MMGKKLPLLIFALLLSAGPLVAQTYNDETKEELESLKPGTTNFLMRGYSHAGFEIIDGNSSFVSGTFAPIFLWKQGDRILFESELEIEFEGDGVQFALEYANISYILNDYLVFRFGNFLTPFGAFNERLHPAWINKLPTAPLGMGHDPVGPTREFGAELRGGAPLGNTKINYSLYVSNGPLLEVHAEDSLEPPTTSINGLNFDDNNDDKAIGGRIGFLPFNNSALEIGVSTQYTAGIGDRNTEYNDIASFGYAVDLSLVKNSIAAIKGNLDLKAQWNRVEVDEFHIELPDGDEQAINQENDAYYVQLAYRPALSKSNFLSNIELIGRYSGIDLTEPAEHADEGDIVPGVAPPGKAKLSGAGLSSLGGEEEEVHAEGDRTQWAFGINYWITWRSALKFSYQVTDNEESVPGFFIHYALGF</sequence>
<keyword evidence="1" id="KW-0732">Signal</keyword>
<proteinExistence type="predicted"/>
<reference evidence="2 3" key="1">
    <citation type="submission" date="2016-11" db="EMBL/GenBank/DDBJ databases">
        <authorList>
            <person name="Jaros S."/>
            <person name="Januszkiewicz K."/>
            <person name="Wedrychowicz H."/>
        </authorList>
    </citation>
    <scope>NUCLEOTIDE SEQUENCE [LARGE SCALE GENOMIC DNA]</scope>
    <source>
        <strain evidence="2 3">DSM 21986</strain>
    </source>
</reference>
<feature type="signal peptide" evidence="1">
    <location>
        <begin position="1"/>
        <end position="22"/>
    </location>
</feature>